<dbReference type="InterPro" id="IPR039748">
    <property type="entry name" value="RPC3"/>
</dbReference>
<feature type="non-terminal residue" evidence="3">
    <location>
        <position position="137"/>
    </location>
</feature>
<comment type="subunit">
    <text evidence="1">Component of the RNA polymerase III (Pol III) complex consisting of 17 subunits.</text>
</comment>
<keyword evidence="1" id="KW-0539">Nucleus</keyword>
<keyword evidence="1" id="KW-0240">DNA-directed RNA polymerase</keyword>
<evidence type="ECO:0000256" key="1">
    <source>
        <dbReference type="RuleBase" id="RU367076"/>
    </source>
</evidence>
<proteinExistence type="inferred from homology"/>
<dbReference type="InterPro" id="IPR036388">
    <property type="entry name" value="WH-like_DNA-bd_sf"/>
</dbReference>
<dbReference type="OrthoDB" id="272392at2759"/>
<dbReference type="Pfam" id="PF08221">
    <property type="entry name" value="HTH_9"/>
    <property type="match status" value="2"/>
</dbReference>
<dbReference type="AlphaFoldDB" id="A0A2G9UHN5"/>
<accession>A0A2G9UHN5</accession>
<evidence type="ECO:0000313" key="3">
    <source>
        <dbReference type="EMBL" id="PIO69653.1"/>
    </source>
</evidence>
<comment type="subcellular location">
    <subcellularLocation>
        <location evidence="1">Nucleus</location>
    </subcellularLocation>
</comment>
<reference evidence="3 4" key="1">
    <citation type="submission" date="2015-09" db="EMBL/GenBank/DDBJ databases">
        <title>Draft genome of the parasitic nematode Teladorsagia circumcincta isolate WARC Sus (inbred).</title>
        <authorList>
            <person name="Mitreva M."/>
        </authorList>
    </citation>
    <scope>NUCLEOTIDE SEQUENCE [LARGE SCALE GENOMIC DNA]</scope>
    <source>
        <strain evidence="3 4">S</strain>
    </source>
</reference>
<dbReference type="EMBL" id="KZ346571">
    <property type="protein sequence ID" value="PIO69653.1"/>
    <property type="molecule type" value="Genomic_DNA"/>
</dbReference>
<evidence type="ECO:0000259" key="2">
    <source>
        <dbReference type="Pfam" id="PF08221"/>
    </source>
</evidence>
<feature type="domain" description="RNA polymerase III subunit RPC82-related helix-turn-helix" evidence="2">
    <location>
        <begin position="93"/>
        <end position="128"/>
    </location>
</feature>
<keyword evidence="4" id="KW-1185">Reference proteome</keyword>
<dbReference type="GO" id="GO:0003697">
    <property type="term" value="F:single-stranded DNA binding"/>
    <property type="evidence" value="ECO:0007669"/>
    <property type="project" value="UniProtKB-UniRule"/>
</dbReference>
<dbReference type="InterPro" id="IPR013197">
    <property type="entry name" value="RNA_pol_III_RPC82-rel_HTH"/>
</dbReference>
<dbReference type="GO" id="GO:0005666">
    <property type="term" value="C:RNA polymerase III complex"/>
    <property type="evidence" value="ECO:0007669"/>
    <property type="project" value="UniProtKB-UniRule"/>
</dbReference>
<evidence type="ECO:0000313" key="4">
    <source>
        <dbReference type="Proteomes" id="UP000230423"/>
    </source>
</evidence>
<gene>
    <name evidence="3" type="ORF">TELCIR_08518</name>
</gene>
<protein>
    <recommendedName>
        <fullName evidence="1">DNA-directed RNA polymerase III subunit RPC3</fullName>
        <shortName evidence="1">RNA polymerase III subunit C3</shortName>
    </recommendedName>
</protein>
<name>A0A2G9UHN5_TELCI</name>
<comment type="similarity">
    <text evidence="1">Belongs to the eukaryotic RPC3/POLR3C RNA polymerase subunit family.</text>
</comment>
<dbReference type="Proteomes" id="UP000230423">
    <property type="component" value="Unassembled WGS sequence"/>
</dbReference>
<feature type="domain" description="RNA polymerase III subunit RPC82-related helix-turn-helix" evidence="2">
    <location>
        <begin position="8"/>
        <end position="67"/>
    </location>
</feature>
<dbReference type="PANTHER" id="PTHR12949:SF0">
    <property type="entry name" value="DNA-DIRECTED RNA POLYMERASE III SUBUNIT RPC3"/>
    <property type="match status" value="1"/>
</dbReference>
<comment type="function">
    <text evidence="1">DNA-dependent RNA polymerase catalyzes the transcription of DNA into RNA using the four ribonucleoside triphosphates as substrates. Specific core component of RNA polymerase III which synthesizes small RNAs, such as 5S rRNA and tRNAs.</text>
</comment>
<dbReference type="Gene3D" id="1.10.10.10">
    <property type="entry name" value="Winged helix-like DNA-binding domain superfamily/Winged helix DNA-binding domain"/>
    <property type="match status" value="2"/>
</dbReference>
<sequence>MAGHFEAELCQVLIEEHFGKTVALVASTLLTEPGPLPSIMYRLKGQVKFTTVRKSLAILIQHSVVNFKVDSSGRLIYTVDRKAILAFSKAPRCCLIVKTLYGGLAEAICEELFSYGRLTCSDTIRKVSARLEQPLAD</sequence>
<dbReference type="PANTHER" id="PTHR12949">
    <property type="entry name" value="RNA POLYMERASE III DNA DIRECTED -RELATED"/>
    <property type="match status" value="1"/>
</dbReference>
<keyword evidence="1" id="KW-0804">Transcription</keyword>
<organism evidence="3 4">
    <name type="scientific">Teladorsagia circumcincta</name>
    <name type="common">Brown stomach worm</name>
    <name type="synonym">Ostertagia circumcincta</name>
    <dbReference type="NCBI Taxonomy" id="45464"/>
    <lineage>
        <taxon>Eukaryota</taxon>
        <taxon>Metazoa</taxon>
        <taxon>Ecdysozoa</taxon>
        <taxon>Nematoda</taxon>
        <taxon>Chromadorea</taxon>
        <taxon>Rhabditida</taxon>
        <taxon>Rhabditina</taxon>
        <taxon>Rhabditomorpha</taxon>
        <taxon>Strongyloidea</taxon>
        <taxon>Trichostrongylidae</taxon>
        <taxon>Teladorsagia</taxon>
    </lineage>
</organism>